<protein>
    <recommendedName>
        <fullName evidence="4">Integral membrane protein</fullName>
    </recommendedName>
</protein>
<sequence>MMNSDTTRIPVAARTTAVSTVGALAWIALGATLLSGAAPVGVTIALVLVAVAATAFAISGTVRARPAAGRRPLVVALMTPMIALAPMTPIFRLGGALVFGIVSFVFAAELVVLAIVSLRRGRRTA</sequence>
<feature type="transmembrane region" description="Helical" evidence="1">
    <location>
        <begin position="97"/>
        <end position="118"/>
    </location>
</feature>
<evidence type="ECO:0008006" key="4">
    <source>
        <dbReference type="Google" id="ProtNLM"/>
    </source>
</evidence>
<proteinExistence type="predicted"/>
<feature type="transmembrane region" description="Helical" evidence="1">
    <location>
        <begin position="12"/>
        <end position="34"/>
    </location>
</feature>
<name>A0ABX5LE38_9MICO</name>
<dbReference type="EMBL" id="QGDV01000003">
    <property type="protein sequence ID" value="PWJ65293.1"/>
    <property type="molecule type" value="Genomic_DNA"/>
</dbReference>
<comment type="caution">
    <text evidence="2">The sequence shown here is derived from an EMBL/GenBank/DDBJ whole genome shotgun (WGS) entry which is preliminary data.</text>
</comment>
<dbReference type="RefSeq" id="WP_160487233.1">
    <property type="nucleotide sequence ID" value="NZ_QGDV01000003.1"/>
</dbReference>
<accession>A0ABX5LE38</accession>
<reference evidence="2 3" key="1">
    <citation type="submission" date="2018-03" db="EMBL/GenBank/DDBJ databases">
        <title>Genomic Encyclopedia of Type Strains, Phase III (KMG-III): the genomes of soil and plant-associated and newly described type strains.</title>
        <authorList>
            <person name="Whitman W."/>
        </authorList>
    </citation>
    <scope>NUCLEOTIDE SEQUENCE [LARGE SCALE GENOMIC DNA]</scope>
    <source>
        <strain evidence="2 3">VKM Ac-1602</strain>
    </source>
</reference>
<keyword evidence="1" id="KW-1133">Transmembrane helix</keyword>
<keyword evidence="3" id="KW-1185">Reference proteome</keyword>
<feature type="transmembrane region" description="Helical" evidence="1">
    <location>
        <begin position="40"/>
        <end position="61"/>
    </location>
</feature>
<evidence type="ECO:0000313" key="3">
    <source>
        <dbReference type="Proteomes" id="UP000245674"/>
    </source>
</evidence>
<gene>
    <name evidence="2" type="ORF">B0H03_103140</name>
</gene>
<evidence type="ECO:0000256" key="1">
    <source>
        <dbReference type="SAM" id="Phobius"/>
    </source>
</evidence>
<dbReference type="Proteomes" id="UP000245674">
    <property type="component" value="Unassembled WGS sequence"/>
</dbReference>
<feature type="transmembrane region" description="Helical" evidence="1">
    <location>
        <begin position="73"/>
        <end position="91"/>
    </location>
</feature>
<keyword evidence="1" id="KW-0812">Transmembrane</keyword>
<keyword evidence="1" id="KW-0472">Membrane</keyword>
<organism evidence="2 3">
    <name type="scientific">Rathayibacter iranicus NCPPB 2253 = VKM Ac-1602</name>
    <dbReference type="NCBI Taxonomy" id="1328868"/>
    <lineage>
        <taxon>Bacteria</taxon>
        <taxon>Bacillati</taxon>
        <taxon>Actinomycetota</taxon>
        <taxon>Actinomycetes</taxon>
        <taxon>Micrococcales</taxon>
        <taxon>Microbacteriaceae</taxon>
        <taxon>Rathayibacter</taxon>
    </lineage>
</organism>
<evidence type="ECO:0000313" key="2">
    <source>
        <dbReference type="EMBL" id="PWJ65293.1"/>
    </source>
</evidence>